<feature type="non-terminal residue" evidence="1">
    <location>
        <position position="99"/>
    </location>
</feature>
<name>A0AAN9A9C7_HALRR</name>
<sequence length="99" mass="11210">DSGLQEVKSSDLHTDVIVRTIKEANMNLLKFWITEKLAYALKHCIVCCGTEDMLDDVTMESLLEDLGTIVAELKRRKTYEKTKGELAKNNIIALNNRPT</sequence>
<evidence type="ECO:0000313" key="1">
    <source>
        <dbReference type="EMBL" id="KAK7085881.1"/>
    </source>
</evidence>
<dbReference type="EMBL" id="JAXCGZ010000507">
    <property type="protein sequence ID" value="KAK7085881.1"/>
    <property type="molecule type" value="Genomic_DNA"/>
</dbReference>
<organism evidence="1 2">
    <name type="scientific">Halocaridina rubra</name>
    <name type="common">Hawaiian red shrimp</name>
    <dbReference type="NCBI Taxonomy" id="373956"/>
    <lineage>
        <taxon>Eukaryota</taxon>
        <taxon>Metazoa</taxon>
        <taxon>Ecdysozoa</taxon>
        <taxon>Arthropoda</taxon>
        <taxon>Crustacea</taxon>
        <taxon>Multicrustacea</taxon>
        <taxon>Malacostraca</taxon>
        <taxon>Eumalacostraca</taxon>
        <taxon>Eucarida</taxon>
        <taxon>Decapoda</taxon>
        <taxon>Pleocyemata</taxon>
        <taxon>Caridea</taxon>
        <taxon>Atyoidea</taxon>
        <taxon>Atyidae</taxon>
        <taxon>Halocaridina</taxon>
    </lineage>
</organism>
<reference evidence="1 2" key="1">
    <citation type="submission" date="2023-11" db="EMBL/GenBank/DDBJ databases">
        <title>Halocaridina rubra genome assembly.</title>
        <authorList>
            <person name="Smith C."/>
        </authorList>
    </citation>
    <scope>NUCLEOTIDE SEQUENCE [LARGE SCALE GENOMIC DNA]</scope>
    <source>
        <strain evidence="1">EP-1</strain>
        <tissue evidence="1">Whole</tissue>
    </source>
</reference>
<feature type="non-terminal residue" evidence="1">
    <location>
        <position position="1"/>
    </location>
</feature>
<keyword evidence="2" id="KW-1185">Reference proteome</keyword>
<gene>
    <name evidence="1" type="ORF">SK128_018279</name>
</gene>
<comment type="caution">
    <text evidence="1">The sequence shown here is derived from an EMBL/GenBank/DDBJ whole genome shotgun (WGS) entry which is preliminary data.</text>
</comment>
<proteinExistence type="predicted"/>
<dbReference type="AlphaFoldDB" id="A0AAN9A9C7"/>
<protein>
    <submittedName>
        <fullName evidence="1">Uncharacterized protein</fullName>
    </submittedName>
</protein>
<accession>A0AAN9A9C7</accession>
<dbReference type="Proteomes" id="UP001381693">
    <property type="component" value="Unassembled WGS sequence"/>
</dbReference>
<evidence type="ECO:0000313" key="2">
    <source>
        <dbReference type="Proteomes" id="UP001381693"/>
    </source>
</evidence>